<proteinExistence type="predicted"/>
<dbReference type="Proteomes" id="UP001301797">
    <property type="component" value="Chromosome"/>
</dbReference>
<organism evidence="2 3">
    <name type="scientific">Methanochimaera problematica</name>
    <dbReference type="NCBI Taxonomy" id="2609417"/>
    <lineage>
        <taxon>Archaea</taxon>
        <taxon>Methanobacteriati</taxon>
        <taxon>Methanobacteriota</taxon>
        <taxon>Stenosarchaea group</taxon>
        <taxon>Methanomicrobia</taxon>
        <taxon>Methanomicrobiales</taxon>
        <taxon>Methanomicrobiaceae</taxon>
        <taxon>Methanochimaera</taxon>
    </lineage>
</organism>
<dbReference type="GeneID" id="85230285"/>
<evidence type="ECO:0000313" key="3">
    <source>
        <dbReference type="Proteomes" id="UP001301797"/>
    </source>
</evidence>
<protein>
    <recommendedName>
        <fullName evidence="1">DUF8148 domain-containing protein</fullName>
    </recommendedName>
</protein>
<keyword evidence="3" id="KW-1185">Reference proteome</keyword>
<dbReference type="AlphaFoldDB" id="A0AA97FEL7"/>
<feature type="domain" description="DUF8148" evidence="1">
    <location>
        <begin position="265"/>
        <end position="418"/>
    </location>
</feature>
<dbReference type="EMBL" id="CP043875">
    <property type="protein sequence ID" value="WOF16804.1"/>
    <property type="molecule type" value="Genomic_DNA"/>
</dbReference>
<sequence>MSLKKIADRLYTTASDENIQKYPSLLNEDYLTLSQFVFTRSDGVSIDLWPLFLRDVNIGIIAETIRIERYAKHQQCIEKPKNEKKGTQRPSAEYFRLYRFIKKLEGKEYLKSQKGVLDLGFGDRPSIWYRLTKTGYNLTLQVQNSNRFAKRVNSSQIDKQRNQTPENQKEIPQWMRWPNKTNPLRICAIKKMNSLPTSTGLFWNTREHGGSLNPELVRQLNKIDSDYCDYLHEIEDKKIILTPRDDPDSTYHTLDYVTRFNCNSRKYANLDTFRDKWKEAEEYYESGIFVTLTTDPKLFPNLWMANRHMAVAWNAYLSLITRRRKTALKKHFYQKYALDKYGSPDSRLTREEKAKAREHYEEQIETLSFRPRYVAVNEFQKNGLIHVHAVFFDIDNLDEYQLSKDWNRLGQGRIVDVCKIQKSGPDSWKWKNGKPNDAGQIEDPRKYLKKYLNKIIYKNEGYHLYWSINKKFFLCSQRMQPEKLTPEMIKARAQYRRELARVKAEIGPGAYWTFAGCLPSGLIPDFISQRAEKKKYYPVPEYVIPISAGPVKDLQEMKRSSPVKEKPPDFVSAAQLYRDMQQAAATPTTGGMSIADFM</sequence>
<evidence type="ECO:0000259" key="1">
    <source>
        <dbReference type="Pfam" id="PF26475"/>
    </source>
</evidence>
<name>A0AA97FEL7_9EURY</name>
<dbReference type="KEGG" id="mefw:F1737_08935"/>
<reference evidence="2 3" key="1">
    <citation type="submission" date="2019-09" db="EMBL/GenBank/DDBJ databases">
        <title>The complete genome of Methanoplanus sp. FWC-SCC4.</title>
        <authorList>
            <person name="Chen S.-C."/>
            <person name="Zhou Y.-Z."/>
            <person name="Lai M.-C."/>
        </authorList>
    </citation>
    <scope>NUCLEOTIDE SEQUENCE [LARGE SCALE GENOMIC DNA]</scope>
    <source>
        <strain evidence="2 3">FWC-SCC4</strain>
    </source>
</reference>
<gene>
    <name evidence="2" type="ORF">F1737_08935</name>
</gene>
<dbReference type="InterPro" id="IPR059016">
    <property type="entry name" value="DUF8148_C"/>
</dbReference>
<evidence type="ECO:0000313" key="2">
    <source>
        <dbReference type="EMBL" id="WOF16804.1"/>
    </source>
</evidence>
<accession>A0AA97FEL7</accession>
<dbReference type="RefSeq" id="WP_317136236.1">
    <property type="nucleotide sequence ID" value="NZ_CP043875.1"/>
</dbReference>
<dbReference type="Pfam" id="PF26475">
    <property type="entry name" value="DUF8148_C"/>
    <property type="match status" value="1"/>
</dbReference>